<dbReference type="EMBL" id="GGFM01000286">
    <property type="protein sequence ID" value="MBW21037.1"/>
    <property type="molecule type" value="Transcribed_RNA"/>
</dbReference>
<evidence type="ECO:0000256" key="1">
    <source>
        <dbReference type="SAM" id="MobiDB-lite"/>
    </source>
</evidence>
<reference evidence="2" key="1">
    <citation type="submission" date="2018-01" db="EMBL/GenBank/DDBJ databases">
        <title>An insight into the sialome of Amazonian anophelines.</title>
        <authorList>
            <person name="Ribeiro J.M."/>
            <person name="Scarpassa V."/>
            <person name="Calvo E."/>
        </authorList>
    </citation>
    <scope>NUCLEOTIDE SEQUENCE</scope>
    <source>
        <tissue evidence="2">Salivary glands</tissue>
    </source>
</reference>
<evidence type="ECO:0000313" key="2">
    <source>
        <dbReference type="EMBL" id="MBW21037.1"/>
    </source>
</evidence>
<proteinExistence type="predicted"/>
<sequence length="378" mass="42118">MASNSCESNQAIDIEQSLYNLSEDFTRQTQLNEMASCSAQPTTTATERQSGVEESSSMHSFADILRCPISDDMLKKLCFSETLLVCDAQEKVVGGAAINVSSIAGEILAAFSSTRLSFHGHSTAESELMSFADRNCRPLQERKCETVRTGATRQEKQIQLYFDDRRQITAYRQQCNGLHSESFQGVLIPEGNETDAHHHHDHHRQPRAMLLPDGLQLLLLRYLILSNFVGDICSQTIDIQGRVGNCVHSISAAVPIQPKQSGKASESIKEVRKTIWYPGDPEPEESISHYSAAGRLLRHCWTNANYVLITNPLGSLAPSPVVVELEHGIKDYVKALMRLIDNGSSISDLMDDIQYSVAEMHRFRDMVNPVLIDLIKEI</sequence>
<name>A0A2M3YXP6_9DIPT</name>
<feature type="region of interest" description="Disordered" evidence="1">
    <location>
        <begin position="36"/>
        <end position="55"/>
    </location>
</feature>
<organism evidence="2">
    <name type="scientific">Anopheles braziliensis</name>
    <dbReference type="NCBI Taxonomy" id="58242"/>
    <lineage>
        <taxon>Eukaryota</taxon>
        <taxon>Metazoa</taxon>
        <taxon>Ecdysozoa</taxon>
        <taxon>Arthropoda</taxon>
        <taxon>Hexapoda</taxon>
        <taxon>Insecta</taxon>
        <taxon>Pterygota</taxon>
        <taxon>Neoptera</taxon>
        <taxon>Endopterygota</taxon>
        <taxon>Diptera</taxon>
        <taxon>Nematocera</taxon>
        <taxon>Culicoidea</taxon>
        <taxon>Culicidae</taxon>
        <taxon>Anophelinae</taxon>
        <taxon>Anopheles</taxon>
    </lineage>
</organism>
<dbReference type="AlphaFoldDB" id="A0A2M3YXP6"/>
<protein>
    <submittedName>
        <fullName evidence="2">Uncharacterized protein</fullName>
    </submittedName>
</protein>
<accession>A0A2M3YXP6</accession>